<dbReference type="GO" id="GO:0005886">
    <property type="term" value="C:plasma membrane"/>
    <property type="evidence" value="ECO:0007669"/>
    <property type="project" value="TreeGrafter"/>
</dbReference>
<feature type="transmembrane region" description="Helical" evidence="2">
    <location>
        <begin position="180"/>
        <end position="204"/>
    </location>
</feature>
<keyword evidence="2" id="KW-1133">Transmembrane helix</keyword>
<evidence type="ECO:0000256" key="2">
    <source>
        <dbReference type="SAM" id="Phobius"/>
    </source>
</evidence>
<dbReference type="InterPro" id="IPR016174">
    <property type="entry name" value="Di-haem_cyt_TM"/>
</dbReference>
<dbReference type="PANTHER" id="PTHR30485">
    <property type="entry name" value="NI/FE-HYDROGENASE 1 B-TYPE CYTOCHROME SUBUNIT"/>
    <property type="match status" value="1"/>
</dbReference>
<proteinExistence type="predicted"/>
<dbReference type="Proteomes" id="UP000186165">
    <property type="component" value="Chromosome"/>
</dbReference>
<dbReference type="STRING" id="1873524.HSR6_0682"/>
<dbReference type="GeneID" id="30417204"/>
<dbReference type="KEGG" id="halh:HTSR_0656"/>
<dbReference type="AlphaFoldDB" id="A0A1D8S3C4"/>
<dbReference type="GO" id="GO:0022904">
    <property type="term" value="P:respiratory electron transport chain"/>
    <property type="evidence" value="ECO:0007669"/>
    <property type="project" value="InterPro"/>
</dbReference>
<dbReference type="RefSeq" id="WP_070364589.1">
    <property type="nucleotide sequence ID" value="NZ_CP016070.1"/>
</dbReference>
<reference evidence="6" key="2">
    <citation type="submission" date="2016-08" db="EMBL/GenBank/DDBJ databases">
        <title>Discovery of first anaerobic lithoheterotrophic haloarchae widely represented in hypersaline habitats.</title>
        <authorList>
            <person name="Sorokin D.Y."/>
            <person name="Kublanov I.V."/>
            <person name="Roman P."/>
            <person name="Sinninghe Damste J.S."/>
            <person name="Golyshin P.N."/>
            <person name="Rojo D."/>
            <person name="Ciordia S."/>
            <person name="Mena Md.C."/>
            <person name="Ferrer M."/>
            <person name="Smedile F."/>
            <person name="Messina E."/>
            <person name="La Cono V."/>
            <person name="Yakimov M.M."/>
        </authorList>
    </citation>
    <scope>NUCLEOTIDE SEQUENCE [LARGE SCALE GENOMIC DNA]</scope>
    <source>
        <strain evidence="6">HSR6</strain>
    </source>
</reference>
<reference evidence="4" key="3">
    <citation type="journal article" date="2017" name="ISME J.">
        <title>Discovery of anaerobic lithoheterotrophic haloarchaea, ubiquitous in hypersaline habitats.</title>
        <authorList>
            <person name="Sorokin D.Y."/>
            <person name="Messina E."/>
            <person name="Smedile F."/>
            <person name="Roman P."/>
            <person name="Damste J.S.S."/>
            <person name="Ciordia S."/>
            <person name="Mena M.C."/>
            <person name="Ferrer M."/>
            <person name="Golyshin P.N."/>
            <person name="Kublanov I.V."/>
            <person name="Samarov N.I."/>
            <person name="Toshchakov S.V."/>
            <person name="La Cono V."/>
            <person name="Yakimov M.M."/>
        </authorList>
    </citation>
    <scope>NUCLEOTIDE SEQUENCE</scope>
    <source>
        <strain evidence="4">HSR6</strain>
    </source>
</reference>
<dbReference type="PANTHER" id="PTHR30485:SF0">
    <property type="entry name" value="NI_FE-HYDROGENASE 1 B-TYPE CYTOCHROME SUBUNIT-RELATED"/>
    <property type="match status" value="1"/>
</dbReference>
<feature type="compositionally biased region" description="Acidic residues" evidence="1">
    <location>
        <begin position="315"/>
        <end position="331"/>
    </location>
</feature>
<dbReference type="Proteomes" id="UP000185608">
    <property type="component" value="Chromosome"/>
</dbReference>
<dbReference type="InterPro" id="IPR051542">
    <property type="entry name" value="Hydrogenase_cytochrome"/>
</dbReference>
<evidence type="ECO:0000313" key="4">
    <source>
        <dbReference type="EMBL" id="APE95142.1"/>
    </source>
</evidence>
<dbReference type="EMBL" id="CP016070">
    <property type="protein sequence ID" value="AOW79849.1"/>
    <property type="molecule type" value="Genomic_DNA"/>
</dbReference>
<organism evidence="3 5">
    <name type="scientific">Halodesulfurarchaeum formicicum</name>
    <dbReference type="NCBI Taxonomy" id="1873524"/>
    <lineage>
        <taxon>Archaea</taxon>
        <taxon>Methanobacteriati</taxon>
        <taxon>Methanobacteriota</taxon>
        <taxon>Stenosarchaea group</taxon>
        <taxon>Halobacteria</taxon>
        <taxon>Halobacteriales</taxon>
        <taxon>Halobacteriaceae</taxon>
        <taxon>Halodesulfurarchaeum</taxon>
    </lineage>
</organism>
<feature type="transmembrane region" description="Helical" evidence="2">
    <location>
        <begin position="98"/>
        <end position="120"/>
    </location>
</feature>
<keyword evidence="2" id="KW-0472">Membrane</keyword>
<dbReference type="KEGG" id="hhsr:HSR6_0682"/>
<evidence type="ECO:0000313" key="5">
    <source>
        <dbReference type="Proteomes" id="UP000185608"/>
    </source>
</evidence>
<reference evidence="3 5" key="1">
    <citation type="submission" date="2016-06" db="EMBL/GenBank/DDBJ databases">
        <title>Discovery of anaerobic lithoheterotrophic haloarchaeon capable of sulfur respiration by hydrogen and formate.</title>
        <authorList>
            <person name="Sorokin D.Y."/>
            <person name="Kublanov I.V."/>
            <person name="Roman P."/>
            <person name="Sinninghe Damste J.S."/>
            <person name="Golyshin P.N."/>
            <person name="Rojo D."/>
            <person name="Ciordia S."/>
            <person name="Mena Md.C."/>
            <person name="Ferrer M."/>
            <person name="Smedile F."/>
            <person name="Messina E."/>
            <person name="La Cono V."/>
            <person name="Yakimov M.M."/>
        </authorList>
    </citation>
    <scope>NUCLEOTIDE SEQUENCE [LARGE SCALE GENOMIC DNA]</scope>
    <source>
        <strain evidence="3 5">HTSR1</strain>
    </source>
</reference>
<keyword evidence="2" id="KW-0812">Transmembrane</keyword>
<feature type="region of interest" description="Disordered" evidence="1">
    <location>
        <begin position="303"/>
        <end position="331"/>
    </location>
</feature>
<dbReference type="Gene3D" id="1.20.950.20">
    <property type="entry name" value="Transmembrane di-heme cytochromes, Chain C"/>
    <property type="match status" value="1"/>
</dbReference>
<accession>A0A1J1AAH0</accession>
<protein>
    <submittedName>
        <fullName evidence="3">Prokaryotic cytochrome b561</fullName>
    </submittedName>
</protein>
<feature type="transmembrane region" description="Helical" evidence="2">
    <location>
        <begin position="53"/>
        <end position="77"/>
    </location>
</feature>
<dbReference type="GO" id="GO:0020037">
    <property type="term" value="F:heme binding"/>
    <property type="evidence" value="ECO:0007669"/>
    <property type="project" value="TreeGrafter"/>
</dbReference>
<name>A0A1D8S3C4_9EURY</name>
<feature type="transmembrane region" description="Helical" evidence="2">
    <location>
        <begin position="140"/>
        <end position="159"/>
    </location>
</feature>
<dbReference type="SUPFAM" id="SSF81342">
    <property type="entry name" value="Transmembrane di-heme cytochromes"/>
    <property type="match status" value="1"/>
</dbReference>
<feature type="transmembrane region" description="Helical" evidence="2">
    <location>
        <begin position="224"/>
        <end position="246"/>
    </location>
</feature>
<dbReference type="EMBL" id="CP016804">
    <property type="protein sequence ID" value="APE95142.1"/>
    <property type="molecule type" value="Genomic_DNA"/>
</dbReference>
<evidence type="ECO:0000313" key="6">
    <source>
        <dbReference type="Proteomes" id="UP000186165"/>
    </source>
</evidence>
<keyword evidence="6" id="KW-1185">Reference proteome</keyword>
<accession>A0A1D8S3C4</accession>
<evidence type="ECO:0000313" key="3">
    <source>
        <dbReference type="EMBL" id="AOW79849.1"/>
    </source>
</evidence>
<sequence length="331" mass="37431">MTSEKRTDGGTTRDRAHRSPASERWLGRLWLTVADRYERYRYLDEADKESLNWHSWGTILTHWSLLVLMILVTLTGLSKWLGVYGPLDIGIWGGYNPAFLVHVWSGVLLAVVAFLLYPFYSIYVDGKSVLLTREQLQEQIVIALAFLGLASYIPGYKKARRSYDAENEEWIGHHPTQTAFWYATWLFVGILTLTGFALWAALASDPAWWIATLGFMDSWFAFETILRIHLVSTAIILASVAMHAYFPLLPSNHDLLFSMIHGRLDGWRVTAENRPERQGAARSKDTLLGPLSGLARLFGTEPDIQDSLAGPETETPTEEQPEATDTPEERS</sequence>
<gene>
    <name evidence="4" type="ORF">HSR6_0682</name>
    <name evidence="3" type="ORF">HTSR_0656</name>
</gene>
<dbReference type="OrthoDB" id="204681at2157"/>
<evidence type="ECO:0000256" key="1">
    <source>
        <dbReference type="SAM" id="MobiDB-lite"/>
    </source>
</evidence>